<keyword evidence="2" id="KW-1185">Reference proteome</keyword>
<evidence type="ECO:0000313" key="1">
    <source>
        <dbReference type="EMBL" id="CAH1958568.1"/>
    </source>
</evidence>
<comment type="caution">
    <text evidence="1">The sequence shown here is derived from an EMBL/GenBank/DDBJ whole genome shotgun (WGS) entry which is preliminary data.</text>
</comment>
<sequence length="43" mass="5057">MLSPHNYTHTTTTRKQYIHFLSSVNLYFKLCGSIYDSTNICRT</sequence>
<dbReference type="EMBL" id="CAKOFQ010006677">
    <property type="protein sequence ID" value="CAH1958568.1"/>
    <property type="molecule type" value="Genomic_DNA"/>
</dbReference>
<dbReference type="Proteomes" id="UP001152888">
    <property type="component" value="Unassembled WGS sequence"/>
</dbReference>
<name>A0A9P0JT46_ACAOB</name>
<dbReference type="AlphaFoldDB" id="A0A9P0JT46"/>
<reference evidence="1" key="1">
    <citation type="submission" date="2022-03" db="EMBL/GenBank/DDBJ databases">
        <authorList>
            <person name="Sayadi A."/>
        </authorList>
    </citation>
    <scope>NUCLEOTIDE SEQUENCE</scope>
</reference>
<organism evidence="1 2">
    <name type="scientific">Acanthoscelides obtectus</name>
    <name type="common">Bean weevil</name>
    <name type="synonym">Bruchus obtectus</name>
    <dbReference type="NCBI Taxonomy" id="200917"/>
    <lineage>
        <taxon>Eukaryota</taxon>
        <taxon>Metazoa</taxon>
        <taxon>Ecdysozoa</taxon>
        <taxon>Arthropoda</taxon>
        <taxon>Hexapoda</taxon>
        <taxon>Insecta</taxon>
        <taxon>Pterygota</taxon>
        <taxon>Neoptera</taxon>
        <taxon>Endopterygota</taxon>
        <taxon>Coleoptera</taxon>
        <taxon>Polyphaga</taxon>
        <taxon>Cucujiformia</taxon>
        <taxon>Chrysomeloidea</taxon>
        <taxon>Chrysomelidae</taxon>
        <taxon>Bruchinae</taxon>
        <taxon>Bruchini</taxon>
        <taxon>Acanthoscelides</taxon>
    </lineage>
</organism>
<protein>
    <submittedName>
        <fullName evidence="1">Uncharacterized protein</fullName>
    </submittedName>
</protein>
<gene>
    <name evidence="1" type="ORF">ACAOBT_LOCUS2715</name>
</gene>
<evidence type="ECO:0000313" key="2">
    <source>
        <dbReference type="Proteomes" id="UP001152888"/>
    </source>
</evidence>
<proteinExistence type="predicted"/>
<accession>A0A9P0JT46</accession>